<evidence type="ECO:0000313" key="4">
    <source>
        <dbReference type="Proteomes" id="UP000030103"/>
    </source>
</evidence>
<dbReference type="OrthoDB" id="9764953at2"/>
<dbReference type="STRING" id="28115.HQ47_04865"/>
<reference evidence="3 4" key="1">
    <citation type="submission" date="2014-09" db="EMBL/GenBank/DDBJ databases">
        <title>Draft Genome Sequence of Porphyromonas macacae COT-192_OH2859.</title>
        <authorList>
            <person name="Wallis C."/>
            <person name="Deusch O."/>
            <person name="O'Flynn C."/>
            <person name="Davis I."/>
            <person name="Horsfall A."/>
            <person name="Kirkwood N."/>
            <person name="Harris S."/>
            <person name="Eisen J.A."/>
            <person name="Coil D.A."/>
            <person name="Darling A.E."/>
            <person name="Jospin G."/>
            <person name="Alexiev A."/>
        </authorList>
    </citation>
    <scope>NUCLEOTIDE SEQUENCE [LARGE SCALE GENOMIC DNA]</scope>
    <source>
        <strain evidence="4">COT-192 OH2859</strain>
    </source>
</reference>
<feature type="chain" id="PRO_5001986869" evidence="2">
    <location>
        <begin position="27"/>
        <end position="449"/>
    </location>
</feature>
<evidence type="ECO:0000256" key="1">
    <source>
        <dbReference type="ARBA" id="ARBA00022729"/>
    </source>
</evidence>
<name>A0A0A2ED84_9PORP</name>
<dbReference type="EMBL" id="JRFA01000014">
    <property type="protein sequence ID" value="KGN74384.1"/>
    <property type="molecule type" value="Genomic_DNA"/>
</dbReference>
<dbReference type="PROSITE" id="PS51257">
    <property type="entry name" value="PROKAR_LIPOPROTEIN"/>
    <property type="match status" value="1"/>
</dbReference>
<dbReference type="PANTHER" id="PTHR43037">
    <property type="entry name" value="UNNAMED PRODUCT-RELATED"/>
    <property type="match status" value="1"/>
</dbReference>
<proteinExistence type="predicted"/>
<dbReference type="Proteomes" id="UP000030103">
    <property type="component" value="Unassembled WGS sequence"/>
</dbReference>
<feature type="signal peptide" evidence="2">
    <location>
        <begin position="1"/>
        <end position="26"/>
    </location>
</feature>
<dbReference type="Gene3D" id="3.40.50.1820">
    <property type="entry name" value="alpha/beta hydrolase"/>
    <property type="match status" value="1"/>
</dbReference>
<protein>
    <submittedName>
        <fullName evidence="3">Lipoprotein</fullName>
    </submittedName>
</protein>
<dbReference type="AlphaFoldDB" id="A0A0A2ED84"/>
<keyword evidence="4" id="KW-1185">Reference proteome</keyword>
<dbReference type="InterPro" id="IPR029058">
    <property type="entry name" value="AB_hydrolase_fold"/>
</dbReference>
<evidence type="ECO:0000313" key="3">
    <source>
        <dbReference type="EMBL" id="KGN74384.1"/>
    </source>
</evidence>
<dbReference type="RefSeq" id="WP_036873717.1">
    <property type="nucleotide sequence ID" value="NZ_JRFA01000014.1"/>
</dbReference>
<dbReference type="PANTHER" id="PTHR43037:SF1">
    <property type="entry name" value="BLL1128 PROTEIN"/>
    <property type="match status" value="1"/>
</dbReference>
<organism evidence="3 4">
    <name type="scientific">Porphyromonas macacae</name>
    <dbReference type="NCBI Taxonomy" id="28115"/>
    <lineage>
        <taxon>Bacteria</taxon>
        <taxon>Pseudomonadati</taxon>
        <taxon>Bacteroidota</taxon>
        <taxon>Bacteroidia</taxon>
        <taxon>Bacteroidales</taxon>
        <taxon>Porphyromonadaceae</taxon>
        <taxon>Porphyromonas</taxon>
    </lineage>
</organism>
<keyword evidence="3" id="KW-0449">Lipoprotein</keyword>
<accession>A0A0A2ED84</accession>
<dbReference type="SUPFAM" id="SSF53474">
    <property type="entry name" value="alpha/beta-Hydrolases"/>
    <property type="match status" value="1"/>
</dbReference>
<comment type="caution">
    <text evidence="3">The sequence shown here is derived from an EMBL/GenBank/DDBJ whole genome shotgun (WGS) entry which is preliminary data.</text>
</comment>
<evidence type="ECO:0000256" key="2">
    <source>
        <dbReference type="SAM" id="SignalP"/>
    </source>
</evidence>
<keyword evidence="1 2" id="KW-0732">Signal</keyword>
<gene>
    <name evidence="3" type="ORF">HQ47_04865</name>
</gene>
<dbReference type="eggNOG" id="COG4099">
    <property type="taxonomic scope" value="Bacteria"/>
</dbReference>
<sequence length="449" mass="52098">MRSNYSLLFRFLFALLLLFSACTRGGDEPEIKEIAKEDYLSDDNLILYFRSQLEADLIAPAPEQTYQEIVRPSEKGATQANMWNLWKEANKDRLSENKWEIPATSKEVVWNIPQEERMRIKLLTKGEKPGTGYPMFINLHGGGSYPDAPSAWGATINEEEWFAAIALSLEYEDSPSFYFVPRMSDDRKGRWHYAPQRKAFKRAYQLAVLSGEIDPDRVYLLGISEGGYGCIRLSTFMPDYFAAIGPMAAATETGDILSNLRNVVFRMDVGDQDYMFGRNYYAYQWFEKMEQLRAENPQDFEHLIKIHKGYGHGIPYHEMSPWLIKYRRRNYPQRVTYEYYNIDDGYSDAIYYLSFRQLKPEKDARILFDVKHQDNHFEVTATPKRGKVTGVLTLYVDRVDFSKPVTVSLNGKKIFDKRLFMNRGTMIEAIAQFGDPKRIFAAKVDVPLE</sequence>
<dbReference type="InterPro" id="IPR050955">
    <property type="entry name" value="Plant_Biomass_Hydrol_Est"/>
</dbReference>